<dbReference type="Proteomes" id="UP001162029">
    <property type="component" value="Unassembled WGS sequence"/>
</dbReference>
<gene>
    <name evidence="1" type="ORF">PDE001_LOCUS1925</name>
</gene>
<protein>
    <submittedName>
        <fullName evidence="1">Uncharacterized protein</fullName>
    </submittedName>
</protein>
<dbReference type="EMBL" id="CANTFM010000337">
    <property type="protein sequence ID" value="CAI5718759.1"/>
    <property type="molecule type" value="Genomic_DNA"/>
</dbReference>
<evidence type="ECO:0000313" key="1">
    <source>
        <dbReference type="EMBL" id="CAI5718759.1"/>
    </source>
</evidence>
<reference evidence="1" key="1">
    <citation type="submission" date="2022-12" db="EMBL/GenBank/DDBJ databases">
        <authorList>
            <person name="Webb A."/>
        </authorList>
    </citation>
    <scope>NUCLEOTIDE SEQUENCE</scope>
    <source>
        <strain evidence="1">Pd1</strain>
    </source>
</reference>
<proteinExistence type="predicted"/>
<keyword evidence="2" id="KW-1185">Reference proteome</keyword>
<accession>A0AAV0TBH5</accession>
<dbReference type="AlphaFoldDB" id="A0AAV0TBH5"/>
<comment type="caution">
    <text evidence="1">The sequence shown here is derived from an EMBL/GenBank/DDBJ whole genome shotgun (WGS) entry which is preliminary data.</text>
</comment>
<organism evidence="1 2">
    <name type="scientific">Peronospora destructor</name>
    <dbReference type="NCBI Taxonomy" id="86335"/>
    <lineage>
        <taxon>Eukaryota</taxon>
        <taxon>Sar</taxon>
        <taxon>Stramenopiles</taxon>
        <taxon>Oomycota</taxon>
        <taxon>Peronosporomycetes</taxon>
        <taxon>Peronosporales</taxon>
        <taxon>Peronosporaceae</taxon>
        <taxon>Peronospora</taxon>
    </lineage>
</organism>
<name>A0AAV0TBH5_9STRA</name>
<evidence type="ECO:0000313" key="2">
    <source>
        <dbReference type="Proteomes" id="UP001162029"/>
    </source>
</evidence>
<sequence>MELSEYEVKRQRRIEINQQKLETLHIVTISLQSHSTIQKKRKAQKEHVEPVRRSLRQRQMHENAIEIHETETKGEIGSANPTQRVKRKLPELFDSPGAHFIGEYPTYKGKEQPVSSSQIEIQFEEFHLKFMGTQMLPKGKQTVMQELCPSGFVAKFSKMSGVQPWKNAVTLFVNVDSESRYDNVFHQKDMADGHKVVYFQWFGQTRWHDKSPLVVRLKGMKRGDEKLKFDASYDNAHAKTNEPLLLFLRHHQGPYIYCGQLGYLGHQPSSRPLEFRWQLLDLDVLQWEQICGLLDSSS</sequence>